<dbReference type="InterPro" id="IPR002420">
    <property type="entry name" value="PI3K-type_C2_dom"/>
</dbReference>
<dbReference type="GO" id="GO:0016301">
    <property type="term" value="F:kinase activity"/>
    <property type="evidence" value="ECO:0007669"/>
    <property type="project" value="UniProtKB-KW"/>
</dbReference>
<comment type="similarity">
    <text evidence="1">Belongs to the PI3/PI4-kinase family.</text>
</comment>
<gene>
    <name evidence="3" type="ORF">FCC1311_110281</name>
</gene>
<keyword evidence="3" id="KW-0418">Kinase</keyword>
<dbReference type="AlphaFoldDB" id="A0A2R5GX44"/>
<protein>
    <submittedName>
        <fullName evidence="3">Phosphatidylinositol 3-kinase catalytic subunit type 3</fullName>
    </submittedName>
</protein>
<reference evidence="3 4" key="1">
    <citation type="submission" date="2017-12" db="EMBL/GenBank/DDBJ databases">
        <title>Sequencing, de novo assembly and annotation of complete genome of a new Thraustochytrid species, strain FCC1311.</title>
        <authorList>
            <person name="Sedici K."/>
            <person name="Godart F."/>
            <person name="Aiese Cigliano R."/>
            <person name="Sanseverino W."/>
            <person name="Barakat M."/>
            <person name="Ortet P."/>
            <person name="Marechal E."/>
            <person name="Cagnac O."/>
            <person name="Amato A."/>
        </authorList>
    </citation>
    <scope>NUCLEOTIDE SEQUENCE [LARGE SCALE GENOMIC DNA]</scope>
</reference>
<evidence type="ECO:0000313" key="4">
    <source>
        <dbReference type="Proteomes" id="UP000241890"/>
    </source>
</evidence>
<proteinExistence type="inferred from homology"/>
<dbReference type="InParanoid" id="A0A2R5GX44"/>
<evidence type="ECO:0000256" key="1">
    <source>
        <dbReference type="PROSITE-ProRule" id="PRU00880"/>
    </source>
</evidence>
<evidence type="ECO:0000259" key="2">
    <source>
        <dbReference type="PROSITE" id="PS51547"/>
    </source>
</evidence>
<comment type="caution">
    <text evidence="3">The sequence shown here is derived from an EMBL/GenBank/DDBJ whole genome shotgun (WGS) entry which is preliminary data.</text>
</comment>
<evidence type="ECO:0000313" key="3">
    <source>
        <dbReference type="EMBL" id="GBG32514.1"/>
    </source>
</evidence>
<sequence length="282" mass="32268">MPMPNSLPCLEYAYLLSCSLTVDVTVQVRRLDAREWVVQDGGREQDDEYFVTAQVFCGGFPMHALQQSTRLATATRGRVKWSQWLTPPVRYCDLQLDACVVVTAWSARLGKLGVGVLSLFDEHGRLRRGRTQVRLNGEQTETSRLWQIGEKYNNGKVARDPEVLNWTRARTLEAKYLMNPVEDKYRKLNPSLVRGVVDRDLKPNKAMSSLRSSVVTSKIDYRKMQKGASWRPSCKLKKPLSESSWNWAKMAVDARPHVKISFRKSCSKKVTVFIVCARSIRR</sequence>
<accession>A0A2R5GX44</accession>
<dbReference type="InterPro" id="IPR035892">
    <property type="entry name" value="C2_domain_sf"/>
</dbReference>
<dbReference type="OrthoDB" id="67688at2759"/>
<dbReference type="EMBL" id="BEYU01000123">
    <property type="protein sequence ID" value="GBG32514.1"/>
    <property type="molecule type" value="Genomic_DNA"/>
</dbReference>
<dbReference type="Gene3D" id="2.60.40.150">
    <property type="entry name" value="C2 domain"/>
    <property type="match status" value="1"/>
</dbReference>
<dbReference type="PROSITE" id="PS51547">
    <property type="entry name" value="C2_PI3K"/>
    <property type="match status" value="1"/>
</dbReference>
<dbReference type="Pfam" id="PF00792">
    <property type="entry name" value="PI3K_C2"/>
    <property type="match status" value="1"/>
</dbReference>
<dbReference type="SUPFAM" id="SSF49562">
    <property type="entry name" value="C2 domain (Calcium/lipid-binding domain, CaLB)"/>
    <property type="match status" value="1"/>
</dbReference>
<keyword evidence="4" id="KW-1185">Reference proteome</keyword>
<keyword evidence="3" id="KW-0808">Transferase</keyword>
<name>A0A2R5GX44_9STRA</name>
<dbReference type="Proteomes" id="UP000241890">
    <property type="component" value="Unassembled WGS sequence"/>
</dbReference>
<feature type="domain" description="C2 PI3K-type" evidence="2">
    <location>
        <begin position="20"/>
        <end position="173"/>
    </location>
</feature>
<organism evidence="3 4">
    <name type="scientific">Hondaea fermentalgiana</name>
    <dbReference type="NCBI Taxonomy" id="2315210"/>
    <lineage>
        <taxon>Eukaryota</taxon>
        <taxon>Sar</taxon>
        <taxon>Stramenopiles</taxon>
        <taxon>Bigyra</taxon>
        <taxon>Labyrinthulomycetes</taxon>
        <taxon>Thraustochytrida</taxon>
        <taxon>Thraustochytriidae</taxon>
        <taxon>Hondaea</taxon>
    </lineage>
</organism>